<evidence type="ECO:0000256" key="1">
    <source>
        <dbReference type="HAMAP-Rule" id="MF_00775"/>
    </source>
</evidence>
<dbReference type="Proteomes" id="UP001143328">
    <property type="component" value="Unassembled WGS sequence"/>
</dbReference>
<proteinExistence type="inferred from homology"/>
<dbReference type="Gene3D" id="2.40.160.20">
    <property type="match status" value="1"/>
</dbReference>
<dbReference type="HAMAP" id="MF_00775">
    <property type="entry name" value="UPF0311"/>
    <property type="match status" value="1"/>
</dbReference>
<dbReference type="RefSeq" id="WP_271193609.1">
    <property type="nucleotide sequence ID" value="NZ_BSFN01000001.1"/>
</dbReference>
<dbReference type="InterPro" id="IPR020915">
    <property type="entry name" value="UPF0311"/>
</dbReference>
<dbReference type="PANTHER" id="PTHR37315:SF1">
    <property type="entry name" value="UPF0311 PROTEIN BLR7842"/>
    <property type="match status" value="1"/>
</dbReference>
<reference evidence="2" key="1">
    <citation type="journal article" date="2014" name="Int. J. Syst. Evol. Microbiol.">
        <title>Complete genome sequence of Corynebacterium casei LMG S-19264T (=DSM 44701T), isolated from a smear-ripened cheese.</title>
        <authorList>
            <consortium name="US DOE Joint Genome Institute (JGI-PGF)"/>
            <person name="Walter F."/>
            <person name="Albersmeier A."/>
            <person name="Kalinowski J."/>
            <person name="Ruckert C."/>
        </authorList>
    </citation>
    <scope>NUCLEOTIDE SEQUENCE</scope>
    <source>
        <strain evidence="2">VKM B-2935</strain>
    </source>
</reference>
<dbReference type="Pfam" id="PF11578">
    <property type="entry name" value="DUF3237"/>
    <property type="match status" value="1"/>
</dbReference>
<comment type="caution">
    <text evidence="2">The sequence shown here is derived from an EMBL/GenBank/DDBJ whole genome shotgun (WGS) entry which is preliminary data.</text>
</comment>
<protein>
    <recommendedName>
        <fullName evidence="1">UPF0311 protein GCM10017655_04150</fullName>
    </recommendedName>
</protein>
<accession>A0A9W6K5J8</accession>
<gene>
    <name evidence="2" type="ORF">GCM10017655_04150</name>
</gene>
<evidence type="ECO:0000313" key="2">
    <source>
        <dbReference type="EMBL" id="GLK87353.1"/>
    </source>
</evidence>
<dbReference type="EMBL" id="BSFN01000001">
    <property type="protein sequence ID" value="GLK87353.1"/>
    <property type="molecule type" value="Genomic_DNA"/>
</dbReference>
<organism evidence="2 3">
    <name type="scientific">Pseudomonas turukhanskensis</name>
    <dbReference type="NCBI Taxonomy" id="1806536"/>
    <lineage>
        <taxon>Bacteria</taxon>
        <taxon>Pseudomonadati</taxon>
        <taxon>Pseudomonadota</taxon>
        <taxon>Gammaproteobacteria</taxon>
        <taxon>Pseudomonadales</taxon>
        <taxon>Pseudomonadaceae</taxon>
        <taxon>Pseudomonas</taxon>
    </lineage>
</organism>
<comment type="similarity">
    <text evidence="1">Belongs to the UPF0311 family.</text>
</comment>
<evidence type="ECO:0000313" key="3">
    <source>
        <dbReference type="Proteomes" id="UP001143328"/>
    </source>
</evidence>
<keyword evidence="3" id="KW-1185">Reference proteome</keyword>
<reference evidence="2" key="2">
    <citation type="submission" date="2023-01" db="EMBL/GenBank/DDBJ databases">
        <authorList>
            <person name="Sun Q."/>
            <person name="Evtushenko L."/>
        </authorList>
    </citation>
    <scope>NUCLEOTIDE SEQUENCE</scope>
    <source>
        <strain evidence="2">VKM B-2935</strain>
    </source>
</reference>
<dbReference type="AlphaFoldDB" id="A0A9W6K5J8"/>
<sequence length="153" mass="17159">MPEPALQLAMYLSVRIGAAIERGRTDQGQRIDYPILGGRFAGPGLAGEVPAGGADFYLERDDGSGVLDAHYHLHCDDGAVIGVRNRGLLTLTEEGQRLAQRQWPVPESEYRCRCAPQFHTDSPRYAWLMRHLFIGKVSYPSHDQVCIEFYRVD</sequence>
<dbReference type="PANTHER" id="PTHR37315">
    <property type="entry name" value="UPF0311 PROTEIN BLR7842"/>
    <property type="match status" value="1"/>
</dbReference>
<name>A0A9W6K5J8_9PSED</name>